<reference evidence="2 3" key="1">
    <citation type="submission" date="2018-03" db="EMBL/GenBank/DDBJ databases">
        <title>Draft Genome Sequences of the Obligatory Marine Myxobacteria Enhygromyxa salina SWB007.</title>
        <authorList>
            <person name="Poehlein A."/>
            <person name="Moghaddam J.A."/>
            <person name="Harms H."/>
            <person name="Alanjari M."/>
            <person name="Koenig G.M."/>
            <person name="Daniel R."/>
            <person name="Schaeberle T.F."/>
        </authorList>
    </citation>
    <scope>NUCLEOTIDE SEQUENCE [LARGE SCALE GENOMIC DNA]</scope>
    <source>
        <strain evidence="2 3">SWB007</strain>
    </source>
</reference>
<dbReference type="Gene3D" id="1.25.40.10">
    <property type="entry name" value="Tetratricopeptide repeat domain"/>
    <property type="match status" value="1"/>
</dbReference>
<protein>
    <submittedName>
        <fullName evidence="2">Uncharacterized protein</fullName>
    </submittedName>
</protein>
<gene>
    <name evidence="2" type="ORF">ENSA7_44790</name>
</gene>
<feature type="chain" id="PRO_5015727460" evidence="1">
    <location>
        <begin position="24"/>
        <end position="449"/>
    </location>
</feature>
<dbReference type="PROSITE" id="PS51257">
    <property type="entry name" value="PROKAR_LIPOPROTEIN"/>
    <property type="match status" value="1"/>
</dbReference>
<evidence type="ECO:0000256" key="1">
    <source>
        <dbReference type="SAM" id="SignalP"/>
    </source>
</evidence>
<proteinExistence type="predicted"/>
<dbReference type="SUPFAM" id="SSF48452">
    <property type="entry name" value="TPR-like"/>
    <property type="match status" value="1"/>
</dbReference>
<comment type="caution">
    <text evidence="2">The sequence shown here is derived from an EMBL/GenBank/DDBJ whole genome shotgun (WGS) entry which is preliminary data.</text>
</comment>
<dbReference type="AlphaFoldDB" id="A0A2S9YKG1"/>
<dbReference type="InterPro" id="IPR011990">
    <property type="entry name" value="TPR-like_helical_dom_sf"/>
</dbReference>
<keyword evidence="1" id="KW-0732">Signal</keyword>
<evidence type="ECO:0000313" key="2">
    <source>
        <dbReference type="EMBL" id="PRQ05589.1"/>
    </source>
</evidence>
<accession>A0A2S9YKG1</accession>
<evidence type="ECO:0000313" key="3">
    <source>
        <dbReference type="Proteomes" id="UP000238823"/>
    </source>
</evidence>
<name>A0A2S9YKG1_9BACT</name>
<feature type="signal peptide" evidence="1">
    <location>
        <begin position="1"/>
        <end position="23"/>
    </location>
</feature>
<dbReference type="Proteomes" id="UP000238823">
    <property type="component" value="Unassembled WGS sequence"/>
</dbReference>
<dbReference type="EMBL" id="PVNL01000092">
    <property type="protein sequence ID" value="PRQ05589.1"/>
    <property type="molecule type" value="Genomic_DNA"/>
</dbReference>
<organism evidence="2 3">
    <name type="scientific">Enhygromyxa salina</name>
    <dbReference type="NCBI Taxonomy" id="215803"/>
    <lineage>
        <taxon>Bacteria</taxon>
        <taxon>Pseudomonadati</taxon>
        <taxon>Myxococcota</taxon>
        <taxon>Polyangia</taxon>
        <taxon>Nannocystales</taxon>
        <taxon>Nannocystaceae</taxon>
        <taxon>Enhygromyxa</taxon>
    </lineage>
</organism>
<sequence>MPPWRVRASTVRAAVVVSLTTCAASGAGCGGSTVPEREQAAPADRAAAVSESQALDSSAPAPSPVAEALAPNSFEPLSDDQLARAHAAVETHLNAGRAAIEAIDLATGIGQLQAAAAISPTDATILRALGWAHFDAHQLAEAEHVLDRALHHARDPDTRAAVLYELGRVAEARADVPVASERYTDSLAIRPDESVAARLVALTGGTEVISHTACGWTRHGPAPAQLCPAYLRTREPGRAASACAYETTRAVAGPRARESGAATVDDLELDGGVEISVFSYLEPGLGGAREIFVLNAVLDGVWYSGELTWVDHPGASYADEALAKLQLRTEQLAPGGLPELVIEWSVQGRAIDPGAEVELSWSVDRLGVLMLQSGSPRWLIGLNRASTASIATIGGEAADLSSTGLEIEWLPKTGEVELRAATNQSSAPARRYALGAAPQLCPAELDGSS</sequence>